<dbReference type="Proteomes" id="UP000790377">
    <property type="component" value="Unassembled WGS sequence"/>
</dbReference>
<keyword evidence="2" id="KW-1185">Reference proteome</keyword>
<protein>
    <submittedName>
        <fullName evidence="1">Uncharacterized protein</fullName>
    </submittedName>
</protein>
<accession>A0ACB7ZY72</accession>
<name>A0ACB7ZY72_9AGAM</name>
<evidence type="ECO:0000313" key="2">
    <source>
        <dbReference type="Proteomes" id="UP000790377"/>
    </source>
</evidence>
<gene>
    <name evidence="1" type="ORF">BJ138DRAFT_993451</name>
</gene>
<organism evidence="1 2">
    <name type="scientific">Hygrophoropsis aurantiaca</name>
    <dbReference type="NCBI Taxonomy" id="72124"/>
    <lineage>
        <taxon>Eukaryota</taxon>
        <taxon>Fungi</taxon>
        <taxon>Dikarya</taxon>
        <taxon>Basidiomycota</taxon>
        <taxon>Agaricomycotina</taxon>
        <taxon>Agaricomycetes</taxon>
        <taxon>Agaricomycetidae</taxon>
        <taxon>Boletales</taxon>
        <taxon>Coniophorineae</taxon>
        <taxon>Hygrophoropsidaceae</taxon>
        <taxon>Hygrophoropsis</taxon>
    </lineage>
</organism>
<proteinExistence type="predicted"/>
<dbReference type="EMBL" id="MU268056">
    <property type="protein sequence ID" value="KAH7906190.1"/>
    <property type="molecule type" value="Genomic_DNA"/>
</dbReference>
<evidence type="ECO:0000313" key="1">
    <source>
        <dbReference type="EMBL" id="KAH7906190.1"/>
    </source>
</evidence>
<sequence length="72" mass="7990">TVYEGELVGMILAMELLRSDKGKANTVALGLDNQAAMLASVNPKPKPGHHLLDIFEKDLQLRTDKVDNFWDP</sequence>
<reference evidence="1" key="1">
    <citation type="journal article" date="2021" name="New Phytol.">
        <title>Evolutionary innovations through gain and loss of genes in the ectomycorrhizal Boletales.</title>
        <authorList>
            <person name="Wu G."/>
            <person name="Miyauchi S."/>
            <person name="Morin E."/>
            <person name="Kuo A."/>
            <person name="Drula E."/>
            <person name="Varga T."/>
            <person name="Kohler A."/>
            <person name="Feng B."/>
            <person name="Cao Y."/>
            <person name="Lipzen A."/>
            <person name="Daum C."/>
            <person name="Hundley H."/>
            <person name="Pangilinan J."/>
            <person name="Johnson J."/>
            <person name="Barry K."/>
            <person name="LaButti K."/>
            <person name="Ng V."/>
            <person name="Ahrendt S."/>
            <person name="Min B."/>
            <person name="Choi I.G."/>
            <person name="Park H."/>
            <person name="Plett J.M."/>
            <person name="Magnuson J."/>
            <person name="Spatafora J.W."/>
            <person name="Nagy L.G."/>
            <person name="Henrissat B."/>
            <person name="Grigoriev I.V."/>
            <person name="Yang Z.L."/>
            <person name="Xu J."/>
            <person name="Martin F.M."/>
        </authorList>
    </citation>
    <scope>NUCLEOTIDE SEQUENCE</scope>
    <source>
        <strain evidence="1">ATCC 28755</strain>
    </source>
</reference>
<feature type="non-terminal residue" evidence="1">
    <location>
        <position position="72"/>
    </location>
</feature>
<comment type="caution">
    <text evidence="1">The sequence shown here is derived from an EMBL/GenBank/DDBJ whole genome shotgun (WGS) entry which is preliminary data.</text>
</comment>
<feature type="non-terminal residue" evidence="1">
    <location>
        <position position="1"/>
    </location>
</feature>